<dbReference type="EMBL" id="CP012502">
    <property type="protein sequence ID" value="AOM82401.1"/>
    <property type="molecule type" value="Genomic_DNA"/>
</dbReference>
<dbReference type="OrthoDB" id="2883880at2"/>
<dbReference type="AlphaFoldDB" id="A0A1D7QTQ9"/>
<gene>
    <name evidence="2" type="ORF">BBEV_1032</name>
</gene>
<evidence type="ECO:0000256" key="1">
    <source>
        <dbReference type="SAM" id="Coils"/>
    </source>
</evidence>
<keyword evidence="3" id="KW-1185">Reference proteome</keyword>
<dbReference type="STRING" id="632773.BBEV_1032"/>
<name>A0A1D7QTQ9_9BACI</name>
<evidence type="ECO:0000313" key="2">
    <source>
        <dbReference type="EMBL" id="AOM82401.1"/>
    </source>
</evidence>
<dbReference type="Proteomes" id="UP000094463">
    <property type="component" value="Chromosome"/>
</dbReference>
<dbReference type="RefSeq" id="WP_069364496.1">
    <property type="nucleotide sequence ID" value="NZ_CP012502.1"/>
</dbReference>
<dbReference type="KEGG" id="bbev:BBEV_1032"/>
<evidence type="ECO:0000313" key="3">
    <source>
        <dbReference type="Proteomes" id="UP000094463"/>
    </source>
</evidence>
<keyword evidence="1" id="KW-0175">Coiled coil</keyword>
<sequence length="226" mass="26526">MGTLTRGSWGFGFIFIVAILLTACQNTVNEEEASLNLNDEALNEEDLDTLISTNEKLVDQLEEKTIINDNLRDEVAELEEENADLREDLLTYRQQTLETEQYVTRYQEVRLTIDEMTRKVFMAMHDRDHVLLDTVTTDQIEPDGDRNLLVIETDEDMTRSFHYLQIDSFQSMRQMEVDYDRENESVQVVYGLYSVDDESFFRNTTVNLEFIHGDNNEWLLDHIAYQ</sequence>
<accession>A0A1D7QTQ9</accession>
<dbReference type="PROSITE" id="PS51257">
    <property type="entry name" value="PROKAR_LIPOPROTEIN"/>
    <property type="match status" value="1"/>
</dbReference>
<feature type="coiled-coil region" evidence="1">
    <location>
        <begin position="54"/>
        <end position="95"/>
    </location>
</feature>
<proteinExistence type="predicted"/>
<organism evidence="2 3">
    <name type="scientific">Salisediminibacterium beveridgei</name>
    <dbReference type="NCBI Taxonomy" id="632773"/>
    <lineage>
        <taxon>Bacteria</taxon>
        <taxon>Bacillati</taxon>
        <taxon>Bacillota</taxon>
        <taxon>Bacilli</taxon>
        <taxon>Bacillales</taxon>
        <taxon>Bacillaceae</taxon>
        <taxon>Salisediminibacterium</taxon>
    </lineage>
</organism>
<protein>
    <submittedName>
        <fullName evidence="2">Uncharacterized protein</fullName>
    </submittedName>
</protein>
<reference evidence="2 3" key="1">
    <citation type="submission" date="2015-08" db="EMBL/GenBank/DDBJ databases">
        <title>The complete genome sequence of Bacillus beveridgei MLTeJB.</title>
        <authorList>
            <person name="Hanson T.E."/>
            <person name="Mesa C."/>
            <person name="Basesman S.M."/>
            <person name="Oremland R.S."/>
        </authorList>
    </citation>
    <scope>NUCLEOTIDE SEQUENCE [LARGE SCALE GENOMIC DNA]</scope>
    <source>
        <strain evidence="2 3">MLTeJB</strain>
    </source>
</reference>